<sequence length="539" mass="58911">MMHYAAQDAATKPQRVGALINATGQMRRLCTFPSTPLQPCVIPSALLGRLASSPHPAHRGRHVRSRGTQSTAPSYKLPDYGNNGASATGSFPDPATSTWDASQEPSTSGQQLRSSNAPRRVCIFVEPSPFTYVSGYKNRFTTMIKYLVQAGCEVLVITTGKGFTLPSVDSSSFCDQPETFCGARVVSALSFGCPWYLQVPLSFALSPRIWREVRDFRPDLLHCSSPGVMVFAAKFYAWLLKLPIVLSYHTHVPSYLPRYGIQCLVPAMWGFLRILHVTAHLTLTVSPAMVDELVANRAVNDRKQVQVWKKGVDSDTFHPRFRSEAMRTRLTGGHPERPVMVYVGRLGFEKNLFFLRELLNRNPGVSLAFIGDGPARSELQTTFKGTATTFLGMLHGEELSAAYASADIFVMPSESETLGFVVLEAMASELPVVAVRAGGIPDIIRPEDNGITGFLYEPADVDTASKLIGTLAADPELRARLGARAREEVAKWDWRAATLHLLNVQYPIAMAAAAAQYGKALGSVAQGVVDQQQLIPRPA</sequence>
<proteinExistence type="predicted"/>
<keyword evidence="1" id="KW-0328">Glycosyltransferase</keyword>
<feature type="region of interest" description="Disordered" evidence="2">
    <location>
        <begin position="52"/>
        <end position="114"/>
    </location>
</feature>
<evidence type="ECO:0008006" key="7">
    <source>
        <dbReference type="Google" id="ProtNLM"/>
    </source>
</evidence>
<dbReference type="GO" id="GO:0016757">
    <property type="term" value="F:glycosyltransferase activity"/>
    <property type="evidence" value="ECO:0007669"/>
    <property type="project" value="UniProtKB-KW"/>
</dbReference>
<dbReference type="InterPro" id="IPR001296">
    <property type="entry name" value="Glyco_trans_1"/>
</dbReference>
<accession>A0A8J4BV27</accession>
<evidence type="ECO:0000313" key="6">
    <source>
        <dbReference type="Proteomes" id="UP000747399"/>
    </source>
</evidence>
<dbReference type="InterPro" id="IPR028098">
    <property type="entry name" value="Glyco_trans_4-like_N"/>
</dbReference>
<dbReference type="SUPFAM" id="SSF53756">
    <property type="entry name" value="UDP-Glycosyltransferase/glycogen phosphorylase"/>
    <property type="match status" value="1"/>
</dbReference>
<keyword evidence="6" id="KW-1185">Reference proteome</keyword>
<dbReference type="EMBL" id="BNCO01000079">
    <property type="protein sequence ID" value="GIL65947.1"/>
    <property type="molecule type" value="Genomic_DNA"/>
</dbReference>
<evidence type="ECO:0000256" key="2">
    <source>
        <dbReference type="SAM" id="MobiDB-lite"/>
    </source>
</evidence>
<dbReference type="Pfam" id="PF13439">
    <property type="entry name" value="Glyco_transf_4"/>
    <property type="match status" value="1"/>
</dbReference>
<dbReference type="AlphaFoldDB" id="A0A8J4BV27"/>
<dbReference type="Pfam" id="PF00534">
    <property type="entry name" value="Glycos_transf_1"/>
    <property type="match status" value="1"/>
</dbReference>
<dbReference type="CDD" id="cd03814">
    <property type="entry name" value="GT4-like"/>
    <property type="match status" value="1"/>
</dbReference>
<evidence type="ECO:0000259" key="4">
    <source>
        <dbReference type="Pfam" id="PF13439"/>
    </source>
</evidence>
<protein>
    <recommendedName>
        <fullName evidence="7">Glycosyltransferase subfamily 4-like N-terminal domain-containing protein</fullName>
    </recommendedName>
</protein>
<name>A0A8J4BV27_9CHLO</name>
<organism evidence="5 6">
    <name type="scientific">Volvox africanus</name>
    <dbReference type="NCBI Taxonomy" id="51714"/>
    <lineage>
        <taxon>Eukaryota</taxon>
        <taxon>Viridiplantae</taxon>
        <taxon>Chlorophyta</taxon>
        <taxon>core chlorophytes</taxon>
        <taxon>Chlorophyceae</taxon>
        <taxon>CS clade</taxon>
        <taxon>Chlamydomonadales</taxon>
        <taxon>Volvocaceae</taxon>
        <taxon>Volvox</taxon>
    </lineage>
</organism>
<evidence type="ECO:0000259" key="3">
    <source>
        <dbReference type="Pfam" id="PF00534"/>
    </source>
</evidence>
<feature type="compositionally biased region" description="Basic residues" evidence="2">
    <location>
        <begin position="56"/>
        <end position="65"/>
    </location>
</feature>
<feature type="domain" description="Glycosyl transferase family 1" evidence="3">
    <location>
        <begin position="336"/>
        <end position="487"/>
    </location>
</feature>
<feature type="domain" description="Glycosyltransferase subfamily 4-like N-terminal" evidence="4">
    <location>
        <begin position="136"/>
        <end position="315"/>
    </location>
</feature>
<reference evidence="5" key="1">
    <citation type="journal article" date="2021" name="Proc. Natl. Acad. Sci. U.S.A.">
        <title>Three genomes in the algal genus Volvox reveal the fate of a haploid sex-determining region after a transition to homothallism.</title>
        <authorList>
            <person name="Yamamoto K."/>
            <person name="Hamaji T."/>
            <person name="Kawai-Toyooka H."/>
            <person name="Matsuzaki R."/>
            <person name="Takahashi F."/>
            <person name="Nishimura Y."/>
            <person name="Kawachi M."/>
            <person name="Noguchi H."/>
            <person name="Minakuchi Y."/>
            <person name="Umen J.G."/>
            <person name="Toyoda A."/>
            <person name="Nozaki H."/>
        </authorList>
    </citation>
    <scope>NUCLEOTIDE SEQUENCE</scope>
    <source>
        <strain evidence="5">NIES-3780</strain>
    </source>
</reference>
<gene>
    <name evidence="5" type="ORF">Vafri_19574</name>
</gene>
<keyword evidence="1" id="KW-0808">Transferase</keyword>
<evidence type="ECO:0000313" key="5">
    <source>
        <dbReference type="EMBL" id="GIL65947.1"/>
    </source>
</evidence>
<dbReference type="PANTHER" id="PTHR45947">
    <property type="entry name" value="SULFOQUINOVOSYL TRANSFERASE SQD2"/>
    <property type="match status" value="1"/>
</dbReference>
<dbReference type="Proteomes" id="UP000747399">
    <property type="component" value="Unassembled WGS sequence"/>
</dbReference>
<comment type="caution">
    <text evidence="5">The sequence shown here is derived from an EMBL/GenBank/DDBJ whole genome shotgun (WGS) entry which is preliminary data.</text>
</comment>
<feature type="compositionally biased region" description="Polar residues" evidence="2">
    <location>
        <begin position="83"/>
        <end position="114"/>
    </location>
</feature>
<dbReference type="Gene3D" id="3.40.50.2000">
    <property type="entry name" value="Glycogen Phosphorylase B"/>
    <property type="match status" value="2"/>
</dbReference>
<dbReference type="InterPro" id="IPR050194">
    <property type="entry name" value="Glycosyltransferase_grp1"/>
</dbReference>
<dbReference type="PANTHER" id="PTHR45947:SF3">
    <property type="entry name" value="SULFOQUINOVOSYL TRANSFERASE SQD2"/>
    <property type="match status" value="1"/>
</dbReference>
<evidence type="ECO:0000256" key="1">
    <source>
        <dbReference type="ARBA" id="ARBA00022676"/>
    </source>
</evidence>